<keyword evidence="2" id="KW-1185">Reference proteome</keyword>
<protein>
    <submittedName>
        <fullName evidence="1">Uncharacterized protein</fullName>
    </submittedName>
</protein>
<name>A0A9D4AX10_9SAUR</name>
<proteinExistence type="predicted"/>
<sequence length="122" mass="13949">MFFMPAFESHPFLTLPVCACAELPGNTLLCTFCILLQLVEVSLLQLQFIEKFKFKVTGELPGNSISVSIHFGMENEFIIKHTFLIKITMSCQNLCIRSLQKRNVDHIKCDSVCIRPNSIFNY</sequence>
<dbReference type="Proteomes" id="UP000827986">
    <property type="component" value="Unassembled WGS sequence"/>
</dbReference>
<reference evidence="1" key="1">
    <citation type="submission" date="2021-09" db="EMBL/GenBank/DDBJ databases">
        <title>The genome of Mauremys mutica provides insights into the evolution of semi-aquatic lifestyle.</title>
        <authorList>
            <person name="Gong S."/>
            <person name="Gao Y."/>
        </authorList>
    </citation>
    <scope>NUCLEOTIDE SEQUENCE</scope>
    <source>
        <strain evidence="1">MM-2020</strain>
        <tissue evidence="1">Muscle</tissue>
    </source>
</reference>
<evidence type="ECO:0000313" key="1">
    <source>
        <dbReference type="EMBL" id="KAH1171750.1"/>
    </source>
</evidence>
<organism evidence="1 2">
    <name type="scientific">Mauremys mutica</name>
    <name type="common">yellowpond turtle</name>
    <dbReference type="NCBI Taxonomy" id="74926"/>
    <lineage>
        <taxon>Eukaryota</taxon>
        <taxon>Metazoa</taxon>
        <taxon>Chordata</taxon>
        <taxon>Craniata</taxon>
        <taxon>Vertebrata</taxon>
        <taxon>Euteleostomi</taxon>
        <taxon>Archelosauria</taxon>
        <taxon>Testudinata</taxon>
        <taxon>Testudines</taxon>
        <taxon>Cryptodira</taxon>
        <taxon>Durocryptodira</taxon>
        <taxon>Testudinoidea</taxon>
        <taxon>Geoemydidae</taxon>
        <taxon>Geoemydinae</taxon>
        <taxon>Mauremys</taxon>
    </lineage>
</organism>
<accession>A0A9D4AX10</accession>
<gene>
    <name evidence="1" type="ORF">KIL84_007368</name>
</gene>
<dbReference type="AlphaFoldDB" id="A0A9D4AX10"/>
<evidence type="ECO:0000313" key="2">
    <source>
        <dbReference type="Proteomes" id="UP000827986"/>
    </source>
</evidence>
<dbReference type="EMBL" id="JAHDVG010000483">
    <property type="protein sequence ID" value="KAH1171750.1"/>
    <property type="molecule type" value="Genomic_DNA"/>
</dbReference>
<comment type="caution">
    <text evidence="1">The sequence shown here is derived from an EMBL/GenBank/DDBJ whole genome shotgun (WGS) entry which is preliminary data.</text>
</comment>